<dbReference type="Gene3D" id="1.25.40.20">
    <property type="entry name" value="Ankyrin repeat-containing domain"/>
    <property type="match status" value="1"/>
</dbReference>
<gene>
    <name evidence="4" type="ORF">SPRG_22289</name>
</gene>
<dbReference type="RefSeq" id="XP_012206247.1">
    <property type="nucleotide sequence ID" value="XM_012350857.1"/>
</dbReference>
<feature type="repeat" description="ANK" evidence="3">
    <location>
        <begin position="99"/>
        <end position="131"/>
    </location>
</feature>
<dbReference type="KEGG" id="spar:SPRG_22289"/>
<evidence type="ECO:0000256" key="2">
    <source>
        <dbReference type="ARBA" id="ARBA00023043"/>
    </source>
</evidence>
<dbReference type="Pfam" id="PF12796">
    <property type="entry name" value="Ank_2"/>
    <property type="match status" value="2"/>
</dbReference>
<dbReference type="PRINTS" id="PR01415">
    <property type="entry name" value="ANKYRIN"/>
</dbReference>
<evidence type="ECO:0000313" key="5">
    <source>
        <dbReference type="Proteomes" id="UP000030745"/>
    </source>
</evidence>
<dbReference type="PANTHER" id="PTHR24166">
    <property type="entry name" value="ROLLING PEBBLES, ISOFORM B"/>
    <property type="match status" value="1"/>
</dbReference>
<dbReference type="PROSITE" id="PS50297">
    <property type="entry name" value="ANK_REP_REGION"/>
    <property type="match status" value="1"/>
</dbReference>
<dbReference type="PROSITE" id="PS50088">
    <property type="entry name" value="ANK_REPEAT"/>
    <property type="match status" value="2"/>
</dbReference>
<reference evidence="4 5" key="1">
    <citation type="journal article" date="2013" name="PLoS Genet.">
        <title>Distinctive expansion of potential virulence genes in the genome of the oomycete fish pathogen Saprolegnia parasitica.</title>
        <authorList>
            <person name="Jiang R.H."/>
            <person name="de Bruijn I."/>
            <person name="Haas B.J."/>
            <person name="Belmonte R."/>
            <person name="Lobach L."/>
            <person name="Christie J."/>
            <person name="van den Ackerveken G."/>
            <person name="Bottin A."/>
            <person name="Bulone V."/>
            <person name="Diaz-Moreno S.M."/>
            <person name="Dumas B."/>
            <person name="Fan L."/>
            <person name="Gaulin E."/>
            <person name="Govers F."/>
            <person name="Grenville-Briggs L.J."/>
            <person name="Horner N.R."/>
            <person name="Levin J.Z."/>
            <person name="Mammella M."/>
            <person name="Meijer H.J."/>
            <person name="Morris P."/>
            <person name="Nusbaum C."/>
            <person name="Oome S."/>
            <person name="Phillips A.J."/>
            <person name="van Rooyen D."/>
            <person name="Rzeszutek E."/>
            <person name="Saraiva M."/>
            <person name="Secombes C.J."/>
            <person name="Seidl M.F."/>
            <person name="Snel B."/>
            <person name="Stassen J.H."/>
            <person name="Sykes S."/>
            <person name="Tripathy S."/>
            <person name="van den Berg H."/>
            <person name="Vega-Arreguin J.C."/>
            <person name="Wawra S."/>
            <person name="Young S.K."/>
            <person name="Zeng Q."/>
            <person name="Dieguez-Uribeondo J."/>
            <person name="Russ C."/>
            <person name="Tyler B.M."/>
            <person name="van West P."/>
        </authorList>
    </citation>
    <scope>NUCLEOTIDE SEQUENCE [LARGE SCALE GENOMIC DNA]</scope>
    <source>
        <strain evidence="4 5">CBS 223.65</strain>
    </source>
</reference>
<evidence type="ECO:0000256" key="3">
    <source>
        <dbReference type="PROSITE-ProRule" id="PRU00023"/>
    </source>
</evidence>
<dbReference type="STRING" id="695850.A0A067C1R5"/>
<dbReference type="VEuPathDB" id="FungiDB:SPRG_22289"/>
<evidence type="ECO:0000256" key="1">
    <source>
        <dbReference type="ARBA" id="ARBA00022737"/>
    </source>
</evidence>
<sequence length="187" mass="20268">MLAITNGQASVIQSLINRSIPDVLYPDGKTVLMMAISCGLVDVAAQLLQKSRNVNAVDRDGKTALMIASAKGYEKVVQHFMNRSNRDLDPAALDLVDPDGNTALILAIQNGHDAVAQYLIAQGANINLTDKDDKTALMKASMAGDTGMVTSILKFDKSVDVRLGDKATRMTRLPYSSTRDFRTGRQR</sequence>
<dbReference type="OMA" id="WAVENNN"/>
<name>A0A067C1R5_SAPPC</name>
<evidence type="ECO:0000313" key="4">
    <source>
        <dbReference type="EMBL" id="KDO23075.1"/>
    </source>
</evidence>
<dbReference type="OrthoDB" id="10249694at2759"/>
<organism evidence="4 5">
    <name type="scientific">Saprolegnia parasitica (strain CBS 223.65)</name>
    <dbReference type="NCBI Taxonomy" id="695850"/>
    <lineage>
        <taxon>Eukaryota</taxon>
        <taxon>Sar</taxon>
        <taxon>Stramenopiles</taxon>
        <taxon>Oomycota</taxon>
        <taxon>Saprolegniomycetes</taxon>
        <taxon>Saprolegniales</taxon>
        <taxon>Saprolegniaceae</taxon>
        <taxon>Saprolegnia</taxon>
    </lineage>
</organism>
<dbReference type="InterPro" id="IPR036770">
    <property type="entry name" value="Ankyrin_rpt-contain_sf"/>
</dbReference>
<dbReference type="Proteomes" id="UP000030745">
    <property type="component" value="Unassembled WGS sequence"/>
</dbReference>
<dbReference type="GeneID" id="24142672"/>
<dbReference type="AlphaFoldDB" id="A0A067C1R5"/>
<keyword evidence="1" id="KW-0677">Repeat</keyword>
<feature type="repeat" description="ANK" evidence="3">
    <location>
        <begin position="27"/>
        <end position="59"/>
    </location>
</feature>
<keyword evidence="2 3" id="KW-0040">ANK repeat</keyword>
<dbReference type="EMBL" id="KK583258">
    <property type="protein sequence ID" value="KDO23075.1"/>
    <property type="molecule type" value="Genomic_DNA"/>
</dbReference>
<protein>
    <submittedName>
        <fullName evidence="4">Uncharacterized protein</fullName>
    </submittedName>
</protein>
<dbReference type="InterPro" id="IPR050889">
    <property type="entry name" value="Dendritic_Spine_Reg/Scaffold"/>
</dbReference>
<accession>A0A067C1R5</accession>
<proteinExistence type="predicted"/>
<dbReference type="SUPFAM" id="SSF48403">
    <property type="entry name" value="Ankyrin repeat"/>
    <property type="match status" value="1"/>
</dbReference>
<keyword evidence="5" id="KW-1185">Reference proteome</keyword>
<dbReference type="PANTHER" id="PTHR24166:SF48">
    <property type="entry name" value="PROTEIN VAPYRIN"/>
    <property type="match status" value="1"/>
</dbReference>
<dbReference type="SMART" id="SM00248">
    <property type="entry name" value="ANK"/>
    <property type="match status" value="4"/>
</dbReference>
<dbReference type="InterPro" id="IPR002110">
    <property type="entry name" value="Ankyrin_rpt"/>
</dbReference>